<dbReference type="InterPro" id="IPR045851">
    <property type="entry name" value="AMP-bd_C_sf"/>
</dbReference>
<dbReference type="RefSeq" id="WP_103975654.1">
    <property type="nucleotide sequence ID" value="NZ_PGFZ01000016.1"/>
</dbReference>
<dbReference type="Pfam" id="PF00501">
    <property type="entry name" value="AMP-binding"/>
    <property type="match status" value="1"/>
</dbReference>
<dbReference type="AlphaFoldDB" id="A0A2S5CGY5"/>
<dbReference type="SUPFAM" id="SSF54637">
    <property type="entry name" value="Thioesterase/thiol ester dehydrase-isomerase"/>
    <property type="match status" value="1"/>
</dbReference>
<sequence>MSNELKPTPLAECALGLSPRAPVVFYQGQQISHIGFCQDVADRAGVFARQAQTDYALYYEEAYPFAVTLFALWHTGKAVWVAANNRPATAETLMRQGCALLGDWPSCHLKPLFESEAEVSQVLVPLDLRQSRLTFFTSGSTGHPQAIQKELWQLQTEVDTLERQWGEGLAQSQVLATVSHQHIYGLLFRVLWPLAGGRCFHSQTYLSPESLLKSAVRSLCPSYWVASPAQLKRLDEDLTPWSEMRLLKAIFSSGGMLDADVARQIAAHGGPKPIDIYGSSETGGIAWREPATEGRWLPFPGVGITAIGERHLLQSPYLPPSPPYLLQDRIELHQDGRFCLLGRNDRIVKIEEKRLSLTEMEQALQQSDWVDQAHCRLFGDGRVRVAALIVLTAKGLGHLRQEGRGAVIGQLKMRLSDTFENLVLPKKWLFMDSLPLSAQGKIDHEMIVGLLALDRRIFPELQLLSQQDGAVELSLRMQAGLLYFAGHFPGQPILPGVTQLVWAEKYGKLFFPIAKGFLSMEVVKFKKIIRPNDELILHLSWNADSGKLYFDFSSRIESHSSGRLLYGASL</sequence>
<dbReference type="PANTHER" id="PTHR45398:SF1">
    <property type="entry name" value="ENZYME, PUTATIVE (JCVI)-RELATED"/>
    <property type="match status" value="1"/>
</dbReference>
<name>A0A2S5CGY5_9GAMM</name>
<dbReference type="InterPro" id="IPR042099">
    <property type="entry name" value="ANL_N_sf"/>
</dbReference>
<evidence type="ECO:0000259" key="2">
    <source>
        <dbReference type="Pfam" id="PF22818"/>
    </source>
</evidence>
<dbReference type="PANTHER" id="PTHR45398">
    <property type="match status" value="1"/>
</dbReference>
<evidence type="ECO:0000313" key="4">
    <source>
        <dbReference type="Proteomes" id="UP000237423"/>
    </source>
</evidence>
<comment type="caution">
    <text evidence="3">The sequence shown here is derived from an EMBL/GenBank/DDBJ whole genome shotgun (WGS) entry which is preliminary data.</text>
</comment>
<evidence type="ECO:0000259" key="1">
    <source>
        <dbReference type="Pfam" id="PF00501"/>
    </source>
</evidence>
<dbReference type="SUPFAM" id="SSF56801">
    <property type="entry name" value="Acetyl-CoA synthetase-like"/>
    <property type="match status" value="1"/>
</dbReference>
<evidence type="ECO:0000313" key="3">
    <source>
        <dbReference type="EMBL" id="POZ50065.1"/>
    </source>
</evidence>
<organism evidence="3 4">
    <name type="scientific">Methylovulum psychrotolerans</name>
    <dbReference type="NCBI Taxonomy" id="1704499"/>
    <lineage>
        <taxon>Bacteria</taxon>
        <taxon>Pseudomonadati</taxon>
        <taxon>Pseudomonadota</taxon>
        <taxon>Gammaproteobacteria</taxon>
        <taxon>Methylococcales</taxon>
        <taxon>Methylococcaceae</taxon>
        <taxon>Methylovulum</taxon>
    </lineage>
</organism>
<dbReference type="EMBL" id="PGFZ01000016">
    <property type="protein sequence ID" value="POZ50065.1"/>
    <property type="molecule type" value="Genomic_DNA"/>
</dbReference>
<dbReference type="Proteomes" id="UP000237423">
    <property type="component" value="Unassembled WGS sequence"/>
</dbReference>
<dbReference type="InterPro" id="IPR000873">
    <property type="entry name" value="AMP-dep_synth/lig_dom"/>
</dbReference>
<gene>
    <name evidence="3" type="ORF">AADEFJLK_04189</name>
</gene>
<proteinExistence type="predicted"/>
<feature type="domain" description="AMP-dependent synthetase/ligase" evidence="1">
    <location>
        <begin position="122"/>
        <end position="303"/>
    </location>
</feature>
<accession>A0A2S5CGY5</accession>
<dbReference type="Gene3D" id="3.30.300.30">
    <property type="match status" value="1"/>
</dbReference>
<protein>
    <submittedName>
        <fullName evidence="3">Non-ribosomal peptide synthetase</fullName>
    </submittedName>
</protein>
<dbReference type="InterPro" id="IPR054545">
    <property type="entry name" value="ApeI-like"/>
</dbReference>
<dbReference type="InterPro" id="IPR029069">
    <property type="entry name" value="HotDog_dom_sf"/>
</dbReference>
<dbReference type="Gene3D" id="3.40.50.12780">
    <property type="entry name" value="N-terminal domain of ligase-like"/>
    <property type="match status" value="1"/>
</dbReference>
<dbReference type="Gene3D" id="3.10.129.10">
    <property type="entry name" value="Hotdog Thioesterase"/>
    <property type="match status" value="1"/>
</dbReference>
<dbReference type="Pfam" id="PF22818">
    <property type="entry name" value="ApeI-like"/>
    <property type="match status" value="1"/>
</dbReference>
<reference evidence="3 4" key="1">
    <citation type="submission" date="2017-11" db="EMBL/GenBank/DDBJ databases">
        <title>Draft Genome Sequence of Methylobacter psychrotolerans Sph1T, an Obligate Methanotroph from Low-Temperature Environments.</title>
        <authorList>
            <person name="Oshkin I.Y."/>
            <person name="Miroshnikov K."/>
            <person name="Belova S.E."/>
            <person name="Korzhenkov A."/>
            <person name="Toshchakov S.V."/>
            <person name="Dedysh S.N."/>
        </authorList>
    </citation>
    <scope>NUCLEOTIDE SEQUENCE [LARGE SCALE GENOMIC DNA]</scope>
    <source>
        <strain evidence="3 4">Sph1</strain>
    </source>
</reference>
<feature type="domain" description="ApeI dehydratase-like" evidence="2">
    <location>
        <begin position="467"/>
        <end position="563"/>
    </location>
</feature>